<proteinExistence type="predicted"/>
<feature type="compositionally biased region" description="Low complexity" evidence="1">
    <location>
        <begin position="71"/>
        <end position="100"/>
    </location>
</feature>
<name>M4QSY5_9CAUD</name>
<keyword evidence="3" id="KW-1185">Reference proteome</keyword>
<protein>
    <submittedName>
        <fullName evidence="2">Uncharacterized protein</fullName>
    </submittedName>
</protein>
<accession>M4QSY5</accession>
<evidence type="ECO:0000313" key="2">
    <source>
        <dbReference type="EMBL" id="AGH31464.1"/>
    </source>
</evidence>
<dbReference type="EMBL" id="HQ632859">
    <property type="protein sequence ID" value="AGH31464.1"/>
    <property type="molecule type" value="Genomic_DNA"/>
</dbReference>
<feature type="region of interest" description="Disordered" evidence="1">
    <location>
        <begin position="71"/>
        <end position="121"/>
    </location>
</feature>
<sequence>MSDTQQLMAVNAIEYTNPLTEKRDNVKAGNPFEIDSDVGDDLIASGAARKLNEGEVALFEKQQALAEKQVTASKAKTAAKTKATPAAKATATKAQQAAADAKAEADKAEAEAKAKKDADVV</sequence>
<dbReference type="RefSeq" id="YP_007674924.1">
    <property type="nucleotide sequence ID" value="NC_020853.1"/>
</dbReference>
<organism evidence="2 3">
    <name type="scientific">Loktanella phage pCB2051-A</name>
    <dbReference type="NCBI Taxonomy" id="754044"/>
    <lineage>
        <taxon>Viruses</taxon>
        <taxon>Duplodnaviria</taxon>
        <taxon>Heunggongvirae</taxon>
        <taxon>Uroviricota</taxon>
        <taxon>Caudoviricetes</taxon>
        <taxon>Casjensviridae</taxon>
        <taxon>Broinstvirus</taxon>
        <taxon>Broinstvirus pCB2051A</taxon>
    </lineage>
</organism>
<dbReference type="Proteomes" id="UP000201389">
    <property type="component" value="Segment"/>
</dbReference>
<reference evidence="2 3" key="1">
    <citation type="submission" date="2010-10" db="EMBL/GenBank/DDBJ databases">
        <title>The Genome Sequence of Loktanella phage pCB2051-A.</title>
        <authorList>
            <consortium name="The Broad Institute Genome Sequencing Platform"/>
            <person name="Henn M.R."/>
            <person name="Buchan A."/>
            <person name="Levin J."/>
            <person name="Malboeuf C."/>
            <person name="Casali M."/>
            <person name="Russ C."/>
            <person name="Lennon N."/>
            <person name="Chapman S.B."/>
            <person name="Erlich R."/>
            <person name="Young S.K."/>
            <person name="Yandava C."/>
            <person name="Zeng Q."/>
            <person name="Alvarado L."/>
            <person name="Anderson S."/>
            <person name="Berlin A."/>
            <person name="Chen Z."/>
            <person name="Freedman E."/>
            <person name="Gellesch M."/>
            <person name="Goldberg J."/>
            <person name="Green L."/>
            <person name="Griggs A."/>
            <person name="Gujja S."/>
            <person name="Heilman E.R."/>
            <person name="Heiman D."/>
            <person name="Hollinger A."/>
            <person name="Howarth C."/>
            <person name="Larson L."/>
            <person name="Mehta T."/>
            <person name="Pearson M."/>
            <person name="Roberts A."/>
            <person name="Ryan E."/>
            <person name="Saif S."/>
            <person name="Shea T."/>
            <person name="Shenoy N."/>
            <person name="Sisk P."/>
            <person name="Stolte C."/>
            <person name="Sykes S."/>
            <person name="White J."/>
            <person name="Haas B."/>
            <person name="Nusbaum C."/>
            <person name="Birren B."/>
        </authorList>
    </citation>
    <scope>NUCLEOTIDE SEQUENCE [LARGE SCALE GENOMIC DNA]</scope>
    <source>
        <strain evidence="3">pCB2051-A</strain>
    </source>
</reference>
<gene>
    <name evidence="2" type="ORF">LOKG_00027</name>
</gene>
<dbReference type="KEGG" id="vg:15011496"/>
<dbReference type="GeneID" id="15011496"/>
<evidence type="ECO:0000256" key="1">
    <source>
        <dbReference type="SAM" id="MobiDB-lite"/>
    </source>
</evidence>
<feature type="compositionally biased region" description="Basic and acidic residues" evidence="1">
    <location>
        <begin position="101"/>
        <end position="121"/>
    </location>
</feature>
<evidence type="ECO:0000313" key="3">
    <source>
        <dbReference type="Proteomes" id="UP000201389"/>
    </source>
</evidence>